<evidence type="ECO:0000313" key="3">
    <source>
        <dbReference type="EMBL" id="MDF2095530.1"/>
    </source>
</evidence>
<comment type="caution">
    <text evidence="3">The sequence shown here is derived from an EMBL/GenBank/DDBJ whole genome shotgun (WGS) entry which is preliminary data.</text>
</comment>
<evidence type="ECO:0000256" key="1">
    <source>
        <dbReference type="SAM" id="MobiDB-lite"/>
    </source>
</evidence>
<accession>A0ABT5YL76</accession>
<dbReference type="EMBL" id="JARHUD010000003">
    <property type="protein sequence ID" value="MDF2095530.1"/>
    <property type="molecule type" value="Genomic_DNA"/>
</dbReference>
<dbReference type="Pfam" id="PF00582">
    <property type="entry name" value="Usp"/>
    <property type="match status" value="1"/>
</dbReference>
<dbReference type="RefSeq" id="WP_275821045.1">
    <property type="nucleotide sequence ID" value="NZ_JARHUD010000003.1"/>
</dbReference>
<sequence length="180" mass="19697">MADERVNQEPAGDERAEGEPKTGEAKPTERVMLVVVDDSLEMPVALRYACRRARHAAGRVALLHVIERTEFQTWLGVGDLMAKEAREQAERLMQRVAKQVMEQVGNMPILYLREGKQSDELMRLISEEPSISILILGANTDPGGPGPLVSALTGKMVGKLRIPVTIVPGNLSSEDIDAIS</sequence>
<dbReference type="Proteomes" id="UP001215503">
    <property type="component" value="Unassembled WGS sequence"/>
</dbReference>
<dbReference type="SUPFAM" id="SSF52402">
    <property type="entry name" value="Adenine nucleotide alpha hydrolases-like"/>
    <property type="match status" value="1"/>
</dbReference>
<proteinExistence type="predicted"/>
<dbReference type="InterPro" id="IPR006016">
    <property type="entry name" value="UspA"/>
</dbReference>
<protein>
    <submittedName>
        <fullName evidence="3">Universal stress protein</fullName>
    </submittedName>
</protein>
<evidence type="ECO:0000259" key="2">
    <source>
        <dbReference type="Pfam" id="PF00582"/>
    </source>
</evidence>
<evidence type="ECO:0000313" key="4">
    <source>
        <dbReference type="Proteomes" id="UP001215503"/>
    </source>
</evidence>
<dbReference type="CDD" id="cd00293">
    <property type="entry name" value="USP-like"/>
    <property type="match status" value="1"/>
</dbReference>
<name>A0ABT5YL76_9PROT</name>
<feature type="region of interest" description="Disordered" evidence="1">
    <location>
        <begin position="1"/>
        <end position="28"/>
    </location>
</feature>
<feature type="domain" description="UspA" evidence="2">
    <location>
        <begin position="31"/>
        <end position="168"/>
    </location>
</feature>
<gene>
    <name evidence="3" type="ORF">P2G67_06035</name>
</gene>
<keyword evidence="4" id="KW-1185">Reference proteome</keyword>
<reference evidence="3 4" key="1">
    <citation type="submission" date="2023-03" db="EMBL/GenBank/DDBJ databases">
        <title>Fodinicurvata sp. CAU 1616 isolated from sea sendiment.</title>
        <authorList>
            <person name="Kim W."/>
        </authorList>
    </citation>
    <scope>NUCLEOTIDE SEQUENCE [LARGE SCALE GENOMIC DNA]</scope>
    <source>
        <strain evidence="3 4">CAU 1616</strain>
    </source>
</reference>
<organism evidence="3 4">
    <name type="scientific">Aquibaculum arenosum</name>
    <dbReference type="NCBI Taxonomy" id="3032591"/>
    <lineage>
        <taxon>Bacteria</taxon>
        <taxon>Pseudomonadati</taxon>
        <taxon>Pseudomonadota</taxon>
        <taxon>Alphaproteobacteria</taxon>
        <taxon>Rhodospirillales</taxon>
        <taxon>Rhodovibrionaceae</taxon>
        <taxon>Aquibaculum</taxon>
    </lineage>
</organism>
<dbReference type="Gene3D" id="3.40.50.12370">
    <property type="match status" value="1"/>
</dbReference>